<sequence>MRLQHTVRPRQLPSSVVVISRRHSSLPTLATRRLVSSFAPPAAASPLALAILSHTLSPLAARHQPHVTPPRVLARPCKTGRHDPSGCASLRLLTSLRLYTHSARSPSAAAHDFPRPPTHKSTTPFGTLFSGSSFVW</sequence>
<dbReference type="EMBL" id="KE504223">
    <property type="protein sequence ID" value="EPS94787.1"/>
    <property type="molecule type" value="Genomic_DNA"/>
</dbReference>
<feature type="non-terminal residue" evidence="1">
    <location>
        <position position="1"/>
    </location>
</feature>
<name>S8DQ44_FOMSC</name>
<proteinExistence type="predicted"/>
<organism evidence="1 2">
    <name type="scientific">Fomitopsis schrenkii</name>
    <name type="common">Brown rot fungus</name>
    <dbReference type="NCBI Taxonomy" id="2126942"/>
    <lineage>
        <taxon>Eukaryota</taxon>
        <taxon>Fungi</taxon>
        <taxon>Dikarya</taxon>
        <taxon>Basidiomycota</taxon>
        <taxon>Agaricomycotina</taxon>
        <taxon>Agaricomycetes</taxon>
        <taxon>Polyporales</taxon>
        <taxon>Fomitopsis</taxon>
    </lineage>
</organism>
<dbReference type="Proteomes" id="UP000015241">
    <property type="component" value="Unassembled WGS sequence"/>
</dbReference>
<evidence type="ECO:0000313" key="1">
    <source>
        <dbReference type="EMBL" id="EPS94787.1"/>
    </source>
</evidence>
<gene>
    <name evidence="1" type="ORF">FOMPIDRAFT_1026072</name>
</gene>
<protein>
    <submittedName>
        <fullName evidence="1">Uncharacterized protein</fullName>
    </submittedName>
</protein>
<accession>S8DQ44</accession>
<keyword evidence="2" id="KW-1185">Reference proteome</keyword>
<dbReference type="InParanoid" id="S8DQ44"/>
<evidence type="ECO:0000313" key="2">
    <source>
        <dbReference type="Proteomes" id="UP000015241"/>
    </source>
</evidence>
<reference evidence="1 2" key="1">
    <citation type="journal article" date="2012" name="Science">
        <title>The Paleozoic origin of enzymatic lignin decomposition reconstructed from 31 fungal genomes.</title>
        <authorList>
            <person name="Floudas D."/>
            <person name="Binder M."/>
            <person name="Riley R."/>
            <person name="Barry K."/>
            <person name="Blanchette R.A."/>
            <person name="Henrissat B."/>
            <person name="Martinez A.T."/>
            <person name="Otillar R."/>
            <person name="Spatafora J.W."/>
            <person name="Yadav J.S."/>
            <person name="Aerts A."/>
            <person name="Benoit I."/>
            <person name="Boyd A."/>
            <person name="Carlson A."/>
            <person name="Copeland A."/>
            <person name="Coutinho P.M."/>
            <person name="de Vries R.P."/>
            <person name="Ferreira P."/>
            <person name="Findley K."/>
            <person name="Foster B."/>
            <person name="Gaskell J."/>
            <person name="Glotzer D."/>
            <person name="Gorecki P."/>
            <person name="Heitman J."/>
            <person name="Hesse C."/>
            <person name="Hori C."/>
            <person name="Igarashi K."/>
            <person name="Jurgens J.A."/>
            <person name="Kallen N."/>
            <person name="Kersten P."/>
            <person name="Kohler A."/>
            <person name="Kuees U."/>
            <person name="Kumar T.K.A."/>
            <person name="Kuo A."/>
            <person name="LaButti K."/>
            <person name="Larrondo L.F."/>
            <person name="Lindquist E."/>
            <person name="Ling A."/>
            <person name="Lombard V."/>
            <person name="Lucas S."/>
            <person name="Lundell T."/>
            <person name="Martin R."/>
            <person name="McLaughlin D.J."/>
            <person name="Morgenstern I."/>
            <person name="Morin E."/>
            <person name="Murat C."/>
            <person name="Nagy L.G."/>
            <person name="Nolan M."/>
            <person name="Ohm R.A."/>
            <person name="Patyshakuliyeva A."/>
            <person name="Rokas A."/>
            <person name="Ruiz-Duenas F.J."/>
            <person name="Sabat G."/>
            <person name="Salamov A."/>
            <person name="Samejima M."/>
            <person name="Schmutz J."/>
            <person name="Slot J.C."/>
            <person name="St John F."/>
            <person name="Stenlid J."/>
            <person name="Sun H."/>
            <person name="Sun S."/>
            <person name="Syed K."/>
            <person name="Tsang A."/>
            <person name="Wiebenga A."/>
            <person name="Young D."/>
            <person name="Pisabarro A."/>
            <person name="Eastwood D.C."/>
            <person name="Martin F."/>
            <person name="Cullen D."/>
            <person name="Grigoriev I.V."/>
            <person name="Hibbett D.S."/>
        </authorList>
    </citation>
    <scope>NUCLEOTIDE SEQUENCE</scope>
    <source>
        <strain evidence="2">FP-58527</strain>
    </source>
</reference>
<dbReference type="HOGENOM" id="CLU_1875474_0_0_1"/>
<dbReference type="AlphaFoldDB" id="S8DQ44"/>